<dbReference type="InterPro" id="IPR023210">
    <property type="entry name" value="NADP_OxRdtase_dom"/>
</dbReference>
<dbReference type="Gene3D" id="3.20.20.100">
    <property type="entry name" value="NADP-dependent oxidoreductase domain"/>
    <property type="match status" value="1"/>
</dbReference>
<evidence type="ECO:0000259" key="2">
    <source>
        <dbReference type="Pfam" id="PF00248"/>
    </source>
</evidence>
<sequence length="336" mass="35398">MTTTDLTVPRRRIADLDVSAVGLGCMGMNFGYGATAADEAEAIATLNDAIDIGVNFLDTADMYAAGANETLLARVLADRRDQVVLATKVGITLGDDGYPNGTNGSAEYVRASIDGSLRRLGVDTVDLYYLHRVDPQVPVEETIGAMVELVAAGKVRRLGISEASAGTLRRASAVHPIAALQSEWSIFSRDIEDSVVPAARELGIAIVPYSPLGRGLLTGSAAAAAPGDNDFRTTLPRWQGENLTANLALVQRIREIADALDATAGQVALAWLLAQGDDVIPIPGTKRRRYLRENAAATALNLPADALAELSAMRAAGDRYPDMDWVAGETIAAPSA</sequence>
<evidence type="ECO:0000313" key="4">
    <source>
        <dbReference type="Proteomes" id="UP000562984"/>
    </source>
</evidence>
<dbReference type="GO" id="GO:0016491">
    <property type="term" value="F:oxidoreductase activity"/>
    <property type="evidence" value="ECO:0007669"/>
    <property type="project" value="UniProtKB-KW"/>
</dbReference>
<dbReference type="Pfam" id="PF00248">
    <property type="entry name" value="Aldo_ket_red"/>
    <property type="match status" value="1"/>
</dbReference>
<dbReference type="EMBL" id="JABEND010000006">
    <property type="protein sequence ID" value="NNG36444.1"/>
    <property type="molecule type" value="Genomic_DNA"/>
</dbReference>
<dbReference type="InterPro" id="IPR050791">
    <property type="entry name" value="Aldo-Keto_reductase"/>
</dbReference>
<dbReference type="RefSeq" id="WP_171200128.1">
    <property type="nucleotide sequence ID" value="NZ_JABEND010000006.1"/>
</dbReference>
<reference evidence="3 4" key="1">
    <citation type="submission" date="2020-05" db="EMBL/GenBank/DDBJ databases">
        <title>Nakamurella sp. DB0629 isolated from air conditioner.</title>
        <authorList>
            <person name="Kim D.H."/>
            <person name="Kim D.-U."/>
        </authorList>
    </citation>
    <scope>NUCLEOTIDE SEQUENCE [LARGE SCALE GENOMIC DNA]</scope>
    <source>
        <strain evidence="3 4">DB0629</strain>
    </source>
</reference>
<protein>
    <submittedName>
        <fullName evidence="3">Aldo/keto reductase</fullName>
    </submittedName>
</protein>
<dbReference type="GO" id="GO:0005737">
    <property type="term" value="C:cytoplasm"/>
    <property type="evidence" value="ECO:0007669"/>
    <property type="project" value="TreeGrafter"/>
</dbReference>
<dbReference type="PANTHER" id="PTHR43625">
    <property type="entry name" value="AFLATOXIN B1 ALDEHYDE REDUCTASE"/>
    <property type="match status" value="1"/>
</dbReference>
<evidence type="ECO:0000313" key="3">
    <source>
        <dbReference type="EMBL" id="NNG36444.1"/>
    </source>
</evidence>
<accession>A0A849A636</accession>
<feature type="domain" description="NADP-dependent oxidoreductase" evidence="2">
    <location>
        <begin position="22"/>
        <end position="312"/>
    </location>
</feature>
<proteinExistence type="predicted"/>
<evidence type="ECO:0000256" key="1">
    <source>
        <dbReference type="ARBA" id="ARBA00023002"/>
    </source>
</evidence>
<dbReference type="InterPro" id="IPR020471">
    <property type="entry name" value="AKR"/>
</dbReference>
<dbReference type="CDD" id="cd19076">
    <property type="entry name" value="AKR_AKR13A_13D"/>
    <property type="match status" value="1"/>
</dbReference>
<dbReference type="Proteomes" id="UP000562984">
    <property type="component" value="Unassembled WGS sequence"/>
</dbReference>
<gene>
    <name evidence="3" type="ORF">HKD39_12125</name>
</gene>
<dbReference type="SUPFAM" id="SSF51430">
    <property type="entry name" value="NAD(P)-linked oxidoreductase"/>
    <property type="match status" value="1"/>
</dbReference>
<dbReference type="PANTHER" id="PTHR43625:SF40">
    <property type="entry name" value="ALDO-KETO REDUCTASE YAKC [NADP(+)]"/>
    <property type="match status" value="1"/>
</dbReference>
<keyword evidence="1" id="KW-0560">Oxidoreductase</keyword>
<organism evidence="3 4">
    <name type="scientific">Nakamurella aerolata</name>
    <dbReference type="NCBI Taxonomy" id="1656892"/>
    <lineage>
        <taxon>Bacteria</taxon>
        <taxon>Bacillati</taxon>
        <taxon>Actinomycetota</taxon>
        <taxon>Actinomycetes</taxon>
        <taxon>Nakamurellales</taxon>
        <taxon>Nakamurellaceae</taxon>
        <taxon>Nakamurella</taxon>
    </lineage>
</organism>
<keyword evidence="4" id="KW-1185">Reference proteome</keyword>
<comment type="caution">
    <text evidence="3">The sequence shown here is derived from an EMBL/GenBank/DDBJ whole genome shotgun (WGS) entry which is preliminary data.</text>
</comment>
<dbReference type="PRINTS" id="PR00069">
    <property type="entry name" value="ALDKETRDTASE"/>
</dbReference>
<dbReference type="AlphaFoldDB" id="A0A849A636"/>
<dbReference type="InterPro" id="IPR036812">
    <property type="entry name" value="NAD(P)_OxRdtase_dom_sf"/>
</dbReference>
<name>A0A849A636_9ACTN</name>